<comment type="caution">
    <text evidence="3">The sequence shown here is derived from an EMBL/GenBank/DDBJ whole genome shotgun (WGS) entry which is preliminary data.</text>
</comment>
<organism evidence="3 4">
    <name type="scientific">Phytophthora fragariae</name>
    <dbReference type="NCBI Taxonomy" id="53985"/>
    <lineage>
        <taxon>Eukaryota</taxon>
        <taxon>Sar</taxon>
        <taxon>Stramenopiles</taxon>
        <taxon>Oomycota</taxon>
        <taxon>Peronosporomycetes</taxon>
        <taxon>Peronosporales</taxon>
        <taxon>Peronosporaceae</taxon>
        <taxon>Phytophthora</taxon>
    </lineage>
</organism>
<protein>
    <submittedName>
        <fullName evidence="3">Uncharacterized protein</fullName>
    </submittedName>
</protein>
<gene>
    <name evidence="3" type="ORF">PF001_g26644</name>
</gene>
<keyword evidence="1" id="KW-0472">Membrane</keyword>
<dbReference type="Proteomes" id="UP000437068">
    <property type="component" value="Unassembled WGS sequence"/>
</dbReference>
<sequence length="183" mass="19430">MDHCGTWSGGRRAWLTLVLRFCILQGTSPRNASCARPEARFVVGGGVHGVGGVANDRSALVFCATTADQQQGSCTLLALVALVTVLTIDLYWFCMLQRRRGRWRRPSSSMASCGWPAARFVLVAGGGGVGDGANDCSVLVLHATAASRQVAASELEHGKLRLTSSKVRGRLVALVAVLTVDLY</sequence>
<feature type="signal peptide" evidence="2">
    <location>
        <begin position="1"/>
        <end position="29"/>
    </location>
</feature>
<accession>A0A6A4BKI0</accession>
<feature type="transmembrane region" description="Helical" evidence="1">
    <location>
        <begin position="76"/>
        <end position="96"/>
    </location>
</feature>
<dbReference type="AlphaFoldDB" id="A0A6A4BKI0"/>
<keyword evidence="1" id="KW-1133">Transmembrane helix</keyword>
<keyword evidence="2" id="KW-0732">Signal</keyword>
<evidence type="ECO:0000313" key="3">
    <source>
        <dbReference type="EMBL" id="KAE9275316.1"/>
    </source>
</evidence>
<proteinExistence type="predicted"/>
<evidence type="ECO:0000256" key="1">
    <source>
        <dbReference type="SAM" id="Phobius"/>
    </source>
</evidence>
<evidence type="ECO:0000313" key="4">
    <source>
        <dbReference type="Proteomes" id="UP000437068"/>
    </source>
</evidence>
<evidence type="ECO:0000256" key="2">
    <source>
        <dbReference type="SAM" id="SignalP"/>
    </source>
</evidence>
<dbReference type="EMBL" id="QXGE01003398">
    <property type="protein sequence ID" value="KAE9275316.1"/>
    <property type="molecule type" value="Genomic_DNA"/>
</dbReference>
<name>A0A6A4BKI0_9STRA</name>
<reference evidence="3 4" key="1">
    <citation type="submission" date="2018-08" db="EMBL/GenBank/DDBJ databases">
        <title>Genomic investigation of the strawberry pathogen Phytophthora fragariae indicates pathogenicity is determined by transcriptional variation in three key races.</title>
        <authorList>
            <person name="Adams T.M."/>
            <person name="Armitage A.D."/>
            <person name="Sobczyk M.K."/>
            <person name="Bates H.J."/>
            <person name="Dunwell J.M."/>
            <person name="Nellist C.F."/>
            <person name="Harrison R.J."/>
        </authorList>
    </citation>
    <scope>NUCLEOTIDE SEQUENCE [LARGE SCALE GENOMIC DNA]</scope>
    <source>
        <strain evidence="3 4">A4</strain>
    </source>
</reference>
<feature type="chain" id="PRO_5025339453" evidence="2">
    <location>
        <begin position="30"/>
        <end position="183"/>
    </location>
</feature>
<keyword evidence="1" id="KW-0812">Transmembrane</keyword>